<keyword evidence="3" id="KW-1185">Reference proteome</keyword>
<evidence type="ECO:0000313" key="2">
    <source>
        <dbReference type="EMBL" id="KAK8084175.1"/>
    </source>
</evidence>
<sequence>MVEMTPIGAMGAGPWLLAISWASTAAAAAFFFFFLRSYTRVTVNKSYGWDDNIYNACFALLLACSITLHTSTLHGLGQPQPLIWASDDPDRVASLRCGPLEAPACRGPTRRVGPAPIRLVIAMRASLALQEDPKPGRSQ</sequence>
<accession>A0ABR1WKU2</accession>
<evidence type="ECO:0000256" key="1">
    <source>
        <dbReference type="SAM" id="Phobius"/>
    </source>
</evidence>
<dbReference type="Proteomes" id="UP001446871">
    <property type="component" value="Unassembled WGS sequence"/>
</dbReference>
<gene>
    <name evidence="2" type="ORF">PG996_002956</name>
</gene>
<keyword evidence="1" id="KW-0472">Membrane</keyword>
<evidence type="ECO:0000313" key="3">
    <source>
        <dbReference type="Proteomes" id="UP001446871"/>
    </source>
</evidence>
<comment type="caution">
    <text evidence="2">The sequence shown here is derived from an EMBL/GenBank/DDBJ whole genome shotgun (WGS) entry which is preliminary data.</text>
</comment>
<feature type="transmembrane region" description="Helical" evidence="1">
    <location>
        <begin position="12"/>
        <end position="35"/>
    </location>
</feature>
<organism evidence="2 3">
    <name type="scientific">Apiospora saccharicola</name>
    <dbReference type="NCBI Taxonomy" id="335842"/>
    <lineage>
        <taxon>Eukaryota</taxon>
        <taxon>Fungi</taxon>
        <taxon>Dikarya</taxon>
        <taxon>Ascomycota</taxon>
        <taxon>Pezizomycotina</taxon>
        <taxon>Sordariomycetes</taxon>
        <taxon>Xylariomycetidae</taxon>
        <taxon>Amphisphaeriales</taxon>
        <taxon>Apiosporaceae</taxon>
        <taxon>Apiospora</taxon>
    </lineage>
</organism>
<proteinExistence type="predicted"/>
<name>A0ABR1WKU2_9PEZI</name>
<protein>
    <submittedName>
        <fullName evidence="2">Uncharacterized protein</fullName>
    </submittedName>
</protein>
<keyword evidence="1" id="KW-0812">Transmembrane</keyword>
<reference evidence="2 3" key="1">
    <citation type="submission" date="2023-01" db="EMBL/GenBank/DDBJ databases">
        <title>Analysis of 21 Apiospora genomes using comparative genomics revels a genus with tremendous synthesis potential of carbohydrate active enzymes and secondary metabolites.</title>
        <authorList>
            <person name="Sorensen T."/>
        </authorList>
    </citation>
    <scope>NUCLEOTIDE SEQUENCE [LARGE SCALE GENOMIC DNA]</scope>
    <source>
        <strain evidence="2 3">CBS 83171</strain>
    </source>
</reference>
<keyword evidence="1" id="KW-1133">Transmembrane helix</keyword>
<dbReference type="EMBL" id="JAQQWM010000001">
    <property type="protein sequence ID" value="KAK8084175.1"/>
    <property type="molecule type" value="Genomic_DNA"/>
</dbReference>